<dbReference type="GO" id="GO:0004674">
    <property type="term" value="F:protein serine/threonine kinase activity"/>
    <property type="evidence" value="ECO:0007669"/>
    <property type="project" value="TreeGrafter"/>
</dbReference>
<dbReference type="PANTHER" id="PTHR24359">
    <property type="entry name" value="SERINE/THREONINE-PROTEIN KINASE SBK1"/>
    <property type="match status" value="1"/>
</dbReference>
<dbReference type="GO" id="GO:0005524">
    <property type="term" value="F:ATP binding"/>
    <property type="evidence" value="ECO:0007669"/>
    <property type="project" value="InterPro"/>
</dbReference>
<feature type="compositionally biased region" description="Acidic residues" evidence="1">
    <location>
        <begin position="148"/>
        <end position="159"/>
    </location>
</feature>
<dbReference type="PANTHER" id="PTHR24359:SF1">
    <property type="entry name" value="INHIBITOR OF NUCLEAR FACTOR KAPPA-B KINASE EPSILON SUBUNIT HOMOLOG 1-RELATED"/>
    <property type="match status" value="1"/>
</dbReference>
<dbReference type="SMART" id="SM00220">
    <property type="entry name" value="S_TKc"/>
    <property type="match status" value="1"/>
</dbReference>
<reference evidence="3" key="1">
    <citation type="submission" date="2023-06" db="EMBL/GenBank/DDBJ databases">
        <title>Genome-scale phylogeny and comparative genomics of the fungal order Sordariales.</title>
        <authorList>
            <consortium name="Lawrence Berkeley National Laboratory"/>
            <person name="Hensen N."/>
            <person name="Bonometti L."/>
            <person name="Westerberg I."/>
            <person name="Brannstrom I.O."/>
            <person name="Guillou S."/>
            <person name="Cros-Aarteil S."/>
            <person name="Calhoun S."/>
            <person name="Haridas S."/>
            <person name="Kuo A."/>
            <person name="Mondo S."/>
            <person name="Pangilinan J."/>
            <person name="Riley R."/>
            <person name="Labutti K."/>
            <person name="Andreopoulos B."/>
            <person name="Lipzen A."/>
            <person name="Chen C."/>
            <person name="Yanf M."/>
            <person name="Daum C."/>
            <person name="Ng V."/>
            <person name="Clum A."/>
            <person name="Steindorff A."/>
            <person name="Ohm R."/>
            <person name="Martin F."/>
            <person name="Silar P."/>
            <person name="Natvig D."/>
            <person name="Lalanne C."/>
            <person name="Gautier V."/>
            <person name="Ament-Velasquez S.L."/>
            <person name="Kruys A."/>
            <person name="Hutchinson M.I."/>
            <person name="Powell A.J."/>
            <person name="Barry K."/>
            <person name="Miller A.N."/>
            <person name="Grigoriev I.V."/>
            <person name="Debuchy R."/>
            <person name="Gladieux P."/>
            <person name="Thoren M.H."/>
            <person name="Johannesson H."/>
        </authorList>
    </citation>
    <scope>NUCLEOTIDE SEQUENCE</scope>
    <source>
        <strain evidence="3">PSN4</strain>
    </source>
</reference>
<dbReference type="InterPro" id="IPR000719">
    <property type="entry name" value="Prot_kinase_dom"/>
</dbReference>
<dbReference type="SUPFAM" id="SSF56112">
    <property type="entry name" value="Protein kinase-like (PK-like)"/>
    <property type="match status" value="1"/>
</dbReference>
<dbReference type="Gene3D" id="1.10.510.10">
    <property type="entry name" value="Transferase(Phosphotransferase) domain 1"/>
    <property type="match status" value="1"/>
</dbReference>
<feature type="domain" description="Protein kinase" evidence="2">
    <location>
        <begin position="485"/>
        <end position="807"/>
    </location>
</feature>
<dbReference type="CDD" id="cd00180">
    <property type="entry name" value="PKc"/>
    <property type="match status" value="1"/>
</dbReference>
<feature type="region of interest" description="Disordered" evidence="1">
    <location>
        <begin position="883"/>
        <end position="906"/>
    </location>
</feature>
<gene>
    <name evidence="3" type="ORF">QBC47DRAFT_151925</name>
</gene>
<feature type="region of interest" description="Disordered" evidence="1">
    <location>
        <begin position="143"/>
        <end position="167"/>
    </location>
</feature>
<evidence type="ECO:0000313" key="4">
    <source>
        <dbReference type="Proteomes" id="UP001239445"/>
    </source>
</evidence>
<dbReference type="EMBL" id="MU839859">
    <property type="protein sequence ID" value="KAK1749398.1"/>
    <property type="molecule type" value="Genomic_DNA"/>
</dbReference>
<evidence type="ECO:0000313" key="3">
    <source>
        <dbReference type="EMBL" id="KAK1749398.1"/>
    </source>
</evidence>
<dbReference type="InterPro" id="IPR011009">
    <property type="entry name" value="Kinase-like_dom_sf"/>
</dbReference>
<comment type="caution">
    <text evidence="3">The sequence shown here is derived from an EMBL/GenBank/DDBJ whole genome shotgun (WGS) entry which is preliminary data.</text>
</comment>
<dbReference type="Proteomes" id="UP001239445">
    <property type="component" value="Unassembled WGS sequence"/>
</dbReference>
<keyword evidence="4" id="KW-1185">Reference proteome</keyword>
<evidence type="ECO:0000259" key="2">
    <source>
        <dbReference type="PROSITE" id="PS50011"/>
    </source>
</evidence>
<organism evidence="3 4">
    <name type="scientific">Echria macrotheca</name>
    <dbReference type="NCBI Taxonomy" id="438768"/>
    <lineage>
        <taxon>Eukaryota</taxon>
        <taxon>Fungi</taxon>
        <taxon>Dikarya</taxon>
        <taxon>Ascomycota</taxon>
        <taxon>Pezizomycotina</taxon>
        <taxon>Sordariomycetes</taxon>
        <taxon>Sordariomycetidae</taxon>
        <taxon>Sordariales</taxon>
        <taxon>Schizotheciaceae</taxon>
        <taxon>Echria</taxon>
    </lineage>
</organism>
<dbReference type="Pfam" id="PF00069">
    <property type="entry name" value="Pkinase"/>
    <property type="match status" value="1"/>
</dbReference>
<dbReference type="PROSITE" id="PS50011">
    <property type="entry name" value="PROTEIN_KINASE_DOM"/>
    <property type="match status" value="1"/>
</dbReference>
<dbReference type="AlphaFoldDB" id="A0AAJ0F3H3"/>
<accession>A0AAJ0F3H3</accession>
<feature type="region of interest" description="Disordered" evidence="1">
    <location>
        <begin position="830"/>
        <end position="852"/>
    </location>
</feature>
<name>A0AAJ0F3H3_9PEZI</name>
<proteinExistence type="predicted"/>
<sequence length="906" mass="103933">MEHVKKDLEPYNCFHPECQKVLRLFPNERQWISHTKTSHSSGSWVCRMPPHATGMKLDTKDAFERHMEIDHAGMYLVSELETLAKGAYLPAPTHQLFPECPMRCLTNDIPQLDELQDSKSLIPHIANHLLLLAVEALPERSVRSSEEFSSEQDEDEGNELDIKKGTSPRKIRTTIRDALESLPTVGSLSYDDWSASSDGGRLSEWGHFACVRQQHSVVDVVDQLQDPAMKSFFMEQHRLSDVSLLRTQILRARRRWRIALTAALFISVLSHKLGKTPRYPSRKGKGKARPLDNQNIEKKVRLWPRILRRSFPKGEVASNDRDFQPLAERLYEKEFEYESTFPPEASGDRLYWPEDVIETLVNEEQVRWELGQAKKRFKEELVQFILEDARKLFAIAAVVESNRDWLLQAMEFFRKHDRFRDKNLSAEVGEPPRCLVTDELIRMDSELWKRDKARKICEQQWVALAPVLSTEKANYDFDHRARLPFKTVSHVAMGGTFSIVHKVEIHRDHLKDPSNHFNSQWPTFFAVKEIKAPDLNERRRMISDWAKEAQTLKIINEQHRDHILRFVTAFTRPNVGSEKSCYLIFEWADGGSLGSLFEQNPNPKLTPKLVQQASTQLLGLARALEVTHELAQIRHGDIKPDNILRFEPSAANIIGTLKIGDWGLAKFHKEPTVLRLQKGQQTETRYGTVMYEPPEVELGELRLLSRQYDIWSMGCVVLEIIIWLVYGYRSVQRFRWDVQGRYRVSVPCYVIESSPDGQASKAKLQPIVERWLGYLAADPVCAEDTALGELIKLVRTRLLIVELPPFMGETVRIKEWEVEDVSGESGRRLAISPQTARGGNLEPANPGLGRHRATSTDLVTALEQIMGDEDRAGDYWLADEPVRQPAPDFDLTDNPLNANPRVFGDA</sequence>
<protein>
    <recommendedName>
        <fullName evidence="2">Protein kinase domain-containing protein</fullName>
    </recommendedName>
</protein>
<evidence type="ECO:0000256" key="1">
    <source>
        <dbReference type="SAM" id="MobiDB-lite"/>
    </source>
</evidence>